<dbReference type="PANTHER" id="PTHR19328">
    <property type="entry name" value="HEDGEHOG-INTERACTING PROTEIN"/>
    <property type="match status" value="1"/>
</dbReference>
<proteinExistence type="predicted"/>
<dbReference type="Proteomes" id="UP000019141">
    <property type="component" value="Unassembled WGS sequence"/>
</dbReference>
<dbReference type="HOGENOM" id="CLU_865178_0_0_7"/>
<gene>
    <name evidence="2" type="ORF">ETSY1_22985</name>
</gene>
<accession>W4LHF7</accession>
<comment type="caution">
    <text evidence="2">The sequence shown here is derived from an EMBL/GenBank/DDBJ whole genome shotgun (WGS) entry which is preliminary data.</text>
</comment>
<organism evidence="2 3">
    <name type="scientific">Entotheonella factor</name>
    <dbReference type="NCBI Taxonomy" id="1429438"/>
    <lineage>
        <taxon>Bacteria</taxon>
        <taxon>Pseudomonadati</taxon>
        <taxon>Nitrospinota/Tectimicrobiota group</taxon>
        <taxon>Candidatus Tectimicrobiota</taxon>
        <taxon>Candidatus Entotheonellia</taxon>
        <taxon>Candidatus Entotheonellales</taxon>
        <taxon>Candidatus Entotheonellaceae</taxon>
        <taxon>Candidatus Entotheonella</taxon>
    </lineage>
</organism>
<dbReference type="InterPro" id="IPR011042">
    <property type="entry name" value="6-blade_b-propeller_TolB-like"/>
</dbReference>
<dbReference type="AlphaFoldDB" id="W4LHF7"/>
<feature type="domain" description="Glucose/Sorbosone dehydrogenase" evidence="1">
    <location>
        <begin position="67"/>
        <end position="248"/>
    </location>
</feature>
<dbReference type="InterPro" id="IPR012938">
    <property type="entry name" value="Glc/Sorbosone_DH"/>
</dbReference>
<sequence>MTLMPVDIATRFEKLMSTYLVIALICLAPIVVQAQVGMGVNEDWAVVPAFPNLPVPLTVTVTHNPVNGQLWVTSWDGLIQVFDNEPDVSSAQTILDLRDRVLAPVGNIDGGVFGVALHPEFGQMDSPFRNYFYVYHASFCPLNAELDTVDLSACNPDYPTNARDMEGFHGVYLRLSRFEIPDEATEANKASEVVLFNIRYINAFHRGGGPIFGMDGYLYMAMGDQSNTAYPQTIHDNLNGGVLRLAVDVTEHGDGTWSCPANSHLPPARFRRISTRRATKSRADFTASPMTTLGWMRAVISTLRSILPSACAIPIGLLPTG</sequence>
<evidence type="ECO:0000313" key="3">
    <source>
        <dbReference type="Proteomes" id="UP000019141"/>
    </source>
</evidence>
<evidence type="ECO:0000313" key="2">
    <source>
        <dbReference type="EMBL" id="ETW97329.1"/>
    </source>
</evidence>
<reference evidence="2 3" key="1">
    <citation type="journal article" date="2014" name="Nature">
        <title>An environmental bacterial taxon with a large and distinct metabolic repertoire.</title>
        <authorList>
            <person name="Wilson M.C."/>
            <person name="Mori T."/>
            <person name="Ruckert C."/>
            <person name="Uria A.R."/>
            <person name="Helf M.J."/>
            <person name="Takada K."/>
            <person name="Gernert C."/>
            <person name="Steffens U.A."/>
            <person name="Heycke N."/>
            <person name="Schmitt S."/>
            <person name="Rinke C."/>
            <person name="Helfrich E.J."/>
            <person name="Brachmann A.O."/>
            <person name="Gurgui C."/>
            <person name="Wakimoto T."/>
            <person name="Kracht M."/>
            <person name="Crusemann M."/>
            <person name="Hentschel U."/>
            <person name="Abe I."/>
            <person name="Matsunaga S."/>
            <person name="Kalinowski J."/>
            <person name="Takeyama H."/>
            <person name="Piel J."/>
        </authorList>
    </citation>
    <scope>NUCLEOTIDE SEQUENCE [LARGE SCALE GENOMIC DNA]</scope>
    <source>
        <strain evidence="3">TSY1</strain>
    </source>
</reference>
<keyword evidence="3" id="KW-1185">Reference proteome</keyword>
<protein>
    <recommendedName>
        <fullName evidence="1">Glucose/Sorbosone dehydrogenase domain-containing protein</fullName>
    </recommendedName>
</protein>
<dbReference type="EMBL" id="AZHW01000678">
    <property type="protein sequence ID" value="ETW97329.1"/>
    <property type="molecule type" value="Genomic_DNA"/>
</dbReference>
<evidence type="ECO:0000259" key="1">
    <source>
        <dbReference type="Pfam" id="PF07995"/>
    </source>
</evidence>
<name>W4LHF7_ENTF1</name>
<dbReference type="Pfam" id="PF07995">
    <property type="entry name" value="GSDH"/>
    <property type="match status" value="1"/>
</dbReference>
<dbReference type="PANTHER" id="PTHR19328:SF13">
    <property type="entry name" value="HIPL1 PROTEIN"/>
    <property type="match status" value="1"/>
</dbReference>
<dbReference type="Gene3D" id="2.120.10.30">
    <property type="entry name" value="TolB, C-terminal domain"/>
    <property type="match status" value="1"/>
</dbReference>